<comment type="caution">
    <text evidence="6">The sequence shown here is derived from an EMBL/GenBank/DDBJ whole genome shotgun (WGS) entry which is preliminary data.</text>
</comment>
<organism evidence="6 7">
    <name type="scientific">Rhodoblastus sphagnicola</name>
    <dbReference type="NCBI Taxonomy" id="333368"/>
    <lineage>
        <taxon>Bacteria</taxon>
        <taxon>Pseudomonadati</taxon>
        <taxon>Pseudomonadota</taxon>
        <taxon>Alphaproteobacteria</taxon>
        <taxon>Hyphomicrobiales</taxon>
        <taxon>Rhodoblastaceae</taxon>
        <taxon>Rhodoblastus</taxon>
    </lineage>
</organism>
<dbReference type="PANTHER" id="PTHR47053:SF3">
    <property type="entry name" value="GAMMA-D-GLUTAMYL-L-LYSINE DIPEPTIDYL-PEPTIDASE"/>
    <property type="match status" value="1"/>
</dbReference>
<keyword evidence="3" id="KW-0378">Hydrolase</keyword>
<keyword evidence="7" id="KW-1185">Reference proteome</keyword>
<protein>
    <recommendedName>
        <fullName evidence="5">NlpC/P60 domain-containing protein</fullName>
    </recommendedName>
</protein>
<dbReference type="Pfam" id="PF18348">
    <property type="entry name" value="SH3_16"/>
    <property type="match status" value="1"/>
</dbReference>
<dbReference type="Pfam" id="PF00877">
    <property type="entry name" value="NLPC_P60"/>
    <property type="match status" value="1"/>
</dbReference>
<keyword evidence="2" id="KW-0645">Protease</keyword>
<comment type="similarity">
    <text evidence="1">Belongs to the peptidase C40 family.</text>
</comment>
<evidence type="ECO:0000256" key="4">
    <source>
        <dbReference type="ARBA" id="ARBA00022807"/>
    </source>
</evidence>
<dbReference type="InterPro" id="IPR000064">
    <property type="entry name" value="NLP_P60_dom"/>
</dbReference>
<dbReference type="GO" id="GO:0008234">
    <property type="term" value="F:cysteine-type peptidase activity"/>
    <property type="evidence" value="ECO:0007669"/>
    <property type="project" value="UniProtKB-KW"/>
</dbReference>
<keyword evidence="4" id="KW-0788">Thiol protease</keyword>
<dbReference type="SUPFAM" id="SSF54001">
    <property type="entry name" value="Cysteine proteinases"/>
    <property type="match status" value="1"/>
</dbReference>
<dbReference type="GO" id="GO:0006508">
    <property type="term" value="P:proteolysis"/>
    <property type="evidence" value="ECO:0007669"/>
    <property type="project" value="UniProtKB-KW"/>
</dbReference>
<dbReference type="Gene3D" id="3.90.1720.10">
    <property type="entry name" value="endopeptidase domain like (from Nostoc punctiforme)"/>
    <property type="match status" value="1"/>
</dbReference>
<reference evidence="6 7" key="1">
    <citation type="journal article" date="2018" name="Arch. Microbiol.">
        <title>New insights into the metabolic potential of the phototrophic purple bacterium Rhodopila globiformis DSM 161(T) from its draft genome sequence and evidence for a vanadium-dependent nitrogenase.</title>
        <authorList>
            <person name="Imhoff J.F."/>
            <person name="Rahn T."/>
            <person name="Kunzel S."/>
            <person name="Neulinger S.C."/>
        </authorList>
    </citation>
    <scope>NUCLEOTIDE SEQUENCE [LARGE SCALE GENOMIC DNA]</scope>
    <source>
        <strain evidence="6 7">DSM 16996</strain>
    </source>
</reference>
<gene>
    <name evidence="6" type="ORF">CCR94_14655</name>
</gene>
<dbReference type="PANTHER" id="PTHR47053">
    <property type="entry name" value="MUREIN DD-ENDOPEPTIDASE MEPH-RELATED"/>
    <property type="match status" value="1"/>
</dbReference>
<evidence type="ECO:0000256" key="2">
    <source>
        <dbReference type="ARBA" id="ARBA00022670"/>
    </source>
</evidence>
<dbReference type="InterPro" id="IPR051202">
    <property type="entry name" value="Peptidase_C40"/>
</dbReference>
<dbReference type="InterPro" id="IPR038765">
    <property type="entry name" value="Papain-like_cys_pep_sf"/>
</dbReference>
<proteinExistence type="inferred from homology"/>
<dbReference type="InterPro" id="IPR041382">
    <property type="entry name" value="SH3_16"/>
</dbReference>
<accession>A0A2S6N5I0</accession>
<dbReference type="Proteomes" id="UP000239089">
    <property type="component" value="Unassembled WGS sequence"/>
</dbReference>
<sequence length="276" mass="30925">MTPARPDLAAEHLKDMVQADAYAPGKRMQVTRSFVDVKRAPDENAPTDTQALFGETLIVYEQKNGWCWGQLDRDRYVGYIDETALSENTVKPNYRVRTRHTIVYSQPDMKSAPIDALPFGAEVHVVSATSEFSQLQDGGHVFSRHIAPNTRPASDFVGLAEMFLHTPYLWGGKTDMGIDCSGLVQVTLNAIGVAAPRDTDLMETMLGRHADVDDRMRNLRRGDLIFWRGHVAIMASEQTIIHATAYSMTVMTEPLQTARDRIRSKNFSEVTAVRRV</sequence>
<dbReference type="EMBL" id="NHSJ01000087">
    <property type="protein sequence ID" value="PPQ29875.1"/>
    <property type="molecule type" value="Genomic_DNA"/>
</dbReference>
<name>A0A2S6N5I0_9HYPH</name>
<dbReference type="AlphaFoldDB" id="A0A2S6N5I0"/>
<feature type="domain" description="NlpC/P60" evidence="5">
    <location>
        <begin position="150"/>
        <end position="276"/>
    </location>
</feature>
<evidence type="ECO:0000313" key="6">
    <source>
        <dbReference type="EMBL" id="PPQ29875.1"/>
    </source>
</evidence>
<dbReference type="PROSITE" id="PS51935">
    <property type="entry name" value="NLPC_P60"/>
    <property type="match status" value="1"/>
</dbReference>
<evidence type="ECO:0000256" key="3">
    <source>
        <dbReference type="ARBA" id="ARBA00022801"/>
    </source>
</evidence>
<evidence type="ECO:0000259" key="5">
    <source>
        <dbReference type="PROSITE" id="PS51935"/>
    </source>
</evidence>
<evidence type="ECO:0000256" key="1">
    <source>
        <dbReference type="ARBA" id="ARBA00007074"/>
    </source>
</evidence>
<evidence type="ECO:0000313" key="7">
    <source>
        <dbReference type="Proteomes" id="UP000239089"/>
    </source>
</evidence>
<dbReference type="Gene3D" id="2.30.30.40">
    <property type="entry name" value="SH3 Domains"/>
    <property type="match status" value="1"/>
</dbReference>